<dbReference type="InterPro" id="IPR008920">
    <property type="entry name" value="TF_FadR/GntR_C"/>
</dbReference>
<keyword evidence="1" id="KW-0805">Transcription regulation</keyword>
<dbReference type="Gene3D" id="1.10.10.10">
    <property type="entry name" value="Winged helix-like DNA-binding domain superfamily/Winged helix DNA-binding domain"/>
    <property type="match status" value="1"/>
</dbReference>
<accession>A0A974ZRC6</accession>
<evidence type="ECO:0000256" key="4">
    <source>
        <dbReference type="SAM" id="MobiDB-lite"/>
    </source>
</evidence>
<dbReference type="InterPro" id="IPR036390">
    <property type="entry name" value="WH_DNA-bd_sf"/>
</dbReference>
<dbReference type="Proteomes" id="UP000662986">
    <property type="component" value="Plasmid unnamed5"/>
</dbReference>
<evidence type="ECO:0000259" key="5">
    <source>
        <dbReference type="PROSITE" id="PS50949"/>
    </source>
</evidence>
<feature type="region of interest" description="Disordered" evidence="4">
    <location>
        <begin position="1"/>
        <end position="22"/>
    </location>
</feature>
<dbReference type="InterPro" id="IPR036388">
    <property type="entry name" value="WH-like_DNA-bd_sf"/>
</dbReference>
<organism evidence="6 7">
    <name type="scientific">Rhodococcus pseudokoreensis</name>
    <dbReference type="NCBI Taxonomy" id="2811421"/>
    <lineage>
        <taxon>Bacteria</taxon>
        <taxon>Bacillati</taxon>
        <taxon>Actinomycetota</taxon>
        <taxon>Actinomycetes</taxon>
        <taxon>Mycobacteriales</taxon>
        <taxon>Nocardiaceae</taxon>
        <taxon>Rhodococcus</taxon>
    </lineage>
</organism>
<dbReference type="EMBL" id="CP070614">
    <property type="protein sequence ID" value="QSE87505.1"/>
    <property type="molecule type" value="Genomic_DNA"/>
</dbReference>
<dbReference type="PROSITE" id="PS50949">
    <property type="entry name" value="HTH_GNTR"/>
    <property type="match status" value="1"/>
</dbReference>
<evidence type="ECO:0000313" key="7">
    <source>
        <dbReference type="Proteomes" id="UP000662986"/>
    </source>
</evidence>
<protein>
    <submittedName>
        <fullName evidence="6">FadR family transcriptional regulator</fullName>
    </submittedName>
</protein>
<reference evidence="6 7" key="2">
    <citation type="journal article" date="2022" name="Arch. Microbiol.">
        <title>Rhodococcus pseudokoreensis sp. nov. isolated from the rhizosphere of young M26 apple rootstocks.</title>
        <authorList>
            <person name="Kampfer P."/>
            <person name="Glaeser S.P."/>
            <person name="Blom J."/>
            <person name="Wolf J."/>
            <person name="Benning S."/>
            <person name="Schloter M."/>
            <person name="Neumann-Schaal M."/>
        </authorList>
    </citation>
    <scope>NUCLEOTIDE SEQUENCE [LARGE SCALE GENOMIC DNA]</scope>
    <source>
        <strain evidence="6 7">R79</strain>
    </source>
</reference>
<reference evidence="6 7" key="1">
    <citation type="journal article" date="2021" name="Microbiol. Resour. Announc.">
        <title>Complete Genome Sequences of Two Rhodococcus sp. Strains with Large and Linear Chromosomes, Isolated from Apple Rhizosphere.</title>
        <authorList>
            <person name="Benning S."/>
            <person name="Brugnone N."/>
            <person name="Siani R."/>
            <person name="Kublik S."/>
            <person name="Schloter M."/>
            <person name="Rad V."/>
        </authorList>
    </citation>
    <scope>NUCLEOTIDE SEQUENCE [LARGE SCALE GENOMIC DNA]</scope>
    <source>
        <strain evidence="6 7">R79</strain>
    </source>
</reference>
<dbReference type="SMART" id="SM00345">
    <property type="entry name" value="HTH_GNTR"/>
    <property type="match status" value="1"/>
</dbReference>
<proteinExistence type="predicted"/>
<dbReference type="Pfam" id="PF00392">
    <property type="entry name" value="GntR"/>
    <property type="match status" value="1"/>
</dbReference>
<dbReference type="Gene3D" id="1.20.120.530">
    <property type="entry name" value="GntR ligand-binding domain-like"/>
    <property type="match status" value="1"/>
</dbReference>
<evidence type="ECO:0000256" key="3">
    <source>
        <dbReference type="ARBA" id="ARBA00023163"/>
    </source>
</evidence>
<gene>
    <name evidence="6" type="ORF">JWS13_02035</name>
</gene>
<keyword evidence="3" id="KW-0804">Transcription</keyword>
<evidence type="ECO:0000256" key="2">
    <source>
        <dbReference type="ARBA" id="ARBA00023125"/>
    </source>
</evidence>
<dbReference type="PANTHER" id="PTHR43537:SF44">
    <property type="entry name" value="GNTR FAMILY REGULATORY PROTEIN"/>
    <property type="match status" value="1"/>
</dbReference>
<keyword evidence="2" id="KW-0238">DNA-binding</keyword>
<sequence length="292" mass="32316">MHIEPTRTKASQPLSPCRPWHQNPLRIATLDPRPRKQWRSSLSCSKLSIVHAQSKTTVSPDSSPRRSRAEVVAGQLEDEILGGHLAVGTHLGRRAELMDRFGISPTIANEALRILRDSGLVSVRPGNRGGIFVASQPPQIRLGATDFWFTEGGPAPGDLFEARVHLETVLTPIAFDRATTEDVTSMRTELSRMERAVDPCDFFVAVMQVHRTMVTAARVPVLDSMHQAIVALLTARLTRAVFVPGYEEVLRHSVFVHVAMVDAIAERNREAFDKAIVLHSADLVREGKRACE</sequence>
<keyword evidence="6" id="KW-0614">Plasmid</keyword>
<feature type="domain" description="HTH gntR-type" evidence="5">
    <location>
        <begin position="66"/>
        <end position="136"/>
    </location>
</feature>
<geneLocation type="plasmid" evidence="6 7">
    <name>unnamed5</name>
</geneLocation>
<dbReference type="PANTHER" id="PTHR43537">
    <property type="entry name" value="TRANSCRIPTIONAL REGULATOR, GNTR FAMILY"/>
    <property type="match status" value="1"/>
</dbReference>
<dbReference type="CDD" id="cd07377">
    <property type="entry name" value="WHTH_GntR"/>
    <property type="match status" value="1"/>
</dbReference>
<dbReference type="SUPFAM" id="SSF46785">
    <property type="entry name" value="Winged helix' DNA-binding domain"/>
    <property type="match status" value="1"/>
</dbReference>
<dbReference type="SUPFAM" id="SSF48008">
    <property type="entry name" value="GntR ligand-binding domain-like"/>
    <property type="match status" value="1"/>
</dbReference>
<dbReference type="InterPro" id="IPR011711">
    <property type="entry name" value="GntR_C"/>
</dbReference>
<name>A0A974ZRC6_9NOCA</name>
<evidence type="ECO:0000313" key="6">
    <source>
        <dbReference type="EMBL" id="QSE87505.1"/>
    </source>
</evidence>
<evidence type="ECO:0000256" key="1">
    <source>
        <dbReference type="ARBA" id="ARBA00023015"/>
    </source>
</evidence>
<dbReference type="InterPro" id="IPR000524">
    <property type="entry name" value="Tscrpt_reg_HTH_GntR"/>
</dbReference>
<dbReference type="Pfam" id="PF07729">
    <property type="entry name" value="FCD"/>
    <property type="match status" value="1"/>
</dbReference>
<keyword evidence="7" id="KW-1185">Reference proteome</keyword>
<dbReference type="SMART" id="SM00895">
    <property type="entry name" value="FCD"/>
    <property type="match status" value="1"/>
</dbReference>